<evidence type="ECO:0000256" key="2">
    <source>
        <dbReference type="SAM" id="MobiDB-lite"/>
    </source>
</evidence>
<feature type="compositionally biased region" description="Basic and acidic residues" evidence="2">
    <location>
        <begin position="215"/>
        <end position="224"/>
    </location>
</feature>
<sequence>MSTPKRNSPSRGNAFYNAPFTVDNSEWRFSSRFASNSPARSILKVRTPDPYGSPLMSSAKRRQYQVVQRRVSFAPDAHVRVFREDGRTEFNADIPSSPTTSHAEQRSLMSRLSDPPSDHRKRRRDLFGSPSEYLNSSKRRATPVKVIHKKELPKRKMAMDFTDYMAGRELPTFDDILGDDDEEEHGQQPTILRSLDVDENSNSSSDDLSALQALPKHDQKDTIATRDPITTATSSSSPAPPNSASTSSITTAITNARSPLTERQEDLIHTSTSSSAHAAKSSFVSISPIANASFSPSPSSSSSVNNQKHISRHDQSSASDNNTSHNLSMYSEKDILDETPIRYDTPVHKEGIEKSPAVPKTPQSLYEWSRRIRQSFGIQHTARQSTCLREFLNKVDIPWKEIGKMKEMETTQLDHSLTRKSGLDKVKQPVDTGLDVGDVPTHEKAATVASFQELEAYKNYTSSLQELIKDNHDGLQEQERKANASQPRIINQYTHADKEEKTRMQKELQRWMKMSKAKAAETLLEWKLAVTEEMLQSWDTFMAQADEDLRQLSDYDRFVSSRKPILQMDLTRLQHQLDEAKQRDKEYNTPERIEIASDIEKHRTSLQQYRKDIQSLDSEQEQLEGYVSTLDKRTSELDSQIALLTQRRESLRRLSFSGRDLIDAKEKYEACGKIGGWEIINWTDQETELTLDNDINIVIDHSKLEAREWDAIIVRMMEERERVYGAFSELVFGLSALVTNVWDMKQIIRSAAIYWQYVKLIHAKVKAASQHFSTQIHALEDSVDNERGVLVTITPTSFVSKSKVVISFRVSTADVMHFPHINMDTVTVDLEYGPMTQEDTDKKARELLKKHGFVDLVDTLKKLL</sequence>
<evidence type="ECO:0000313" key="4">
    <source>
        <dbReference type="EMBL" id="CDS10573.1"/>
    </source>
</evidence>
<feature type="compositionally biased region" description="Polar residues" evidence="2">
    <location>
        <begin position="94"/>
        <end position="110"/>
    </location>
</feature>
<dbReference type="OrthoDB" id="5592879at2759"/>
<dbReference type="GO" id="GO:0034501">
    <property type="term" value="P:protein localization to kinetochore"/>
    <property type="evidence" value="ECO:0007669"/>
    <property type="project" value="TreeGrafter"/>
</dbReference>
<dbReference type="Pfam" id="PF08317">
    <property type="entry name" value="Spc7"/>
    <property type="match status" value="1"/>
</dbReference>
<evidence type="ECO:0000256" key="1">
    <source>
        <dbReference type="SAM" id="Coils"/>
    </source>
</evidence>
<feature type="coiled-coil region" evidence="1">
    <location>
        <begin position="563"/>
        <end position="626"/>
    </location>
</feature>
<dbReference type="InterPro" id="IPR040850">
    <property type="entry name" value="Knl1_RWD_C"/>
</dbReference>
<feature type="compositionally biased region" description="Polar residues" evidence="2">
    <location>
        <begin position="316"/>
        <end position="329"/>
    </location>
</feature>
<reference evidence="4" key="1">
    <citation type="journal article" date="2014" name="Genome Announc.">
        <title>De novo whole-genome sequence and genome annotation of Lichtheimia ramosa.</title>
        <authorList>
            <person name="Linde J."/>
            <person name="Schwartze V."/>
            <person name="Binder U."/>
            <person name="Lass-Florl C."/>
            <person name="Voigt K."/>
            <person name="Horn F."/>
        </authorList>
    </citation>
    <scope>NUCLEOTIDE SEQUENCE</scope>
    <source>
        <strain evidence="4">JMRC FSU:6197</strain>
    </source>
</reference>
<feature type="region of interest" description="Disordered" evidence="2">
    <location>
        <begin position="294"/>
        <end position="338"/>
    </location>
</feature>
<dbReference type="Pfam" id="PF18210">
    <property type="entry name" value="Knl1_RWD_C"/>
    <property type="match status" value="1"/>
</dbReference>
<dbReference type="GO" id="GO:0007094">
    <property type="term" value="P:mitotic spindle assembly checkpoint signaling"/>
    <property type="evidence" value="ECO:0007669"/>
    <property type="project" value="TreeGrafter"/>
</dbReference>
<feature type="compositionally biased region" description="Low complexity" evidence="2">
    <location>
        <begin position="294"/>
        <end position="303"/>
    </location>
</feature>
<dbReference type="EMBL" id="LK023336">
    <property type="protein sequence ID" value="CDS10573.1"/>
    <property type="molecule type" value="Genomic_DNA"/>
</dbReference>
<accession>A0A077WU61</accession>
<dbReference type="PANTHER" id="PTHR28260:SF1">
    <property type="entry name" value="SPINDLE POLE BODY COMPONENT SPC105"/>
    <property type="match status" value="1"/>
</dbReference>
<name>A0A077WU61_9FUNG</name>
<feature type="compositionally biased region" description="Low complexity" evidence="2">
    <location>
        <begin position="200"/>
        <end position="214"/>
    </location>
</feature>
<feature type="compositionally biased region" description="Low complexity" evidence="2">
    <location>
        <begin position="228"/>
        <end position="249"/>
    </location>
</feature>
<keyword evidence="1" id="KW-0175">Coiled coil</keyword>
<evidence type="ECO:0000259" key="3">
    <source>
        <dbReference type="SMART" id="SM00787"/>
    </source>
</evidence>
<gene>
    <name evidence="4" type="ORF">LRAMOSA11059</name>
</gene>
<feature type="domain" description="Spc7 kinetochore protein" evidence="3">
    <location>
        <begin position="376"/>
        <end position="700"/>
    </location>
</feature>
<protein>
    <recommendedName>
        <fullName evidence="3">Spc7 kinetochore protein domain-containing protein</fullName>
    </recommendedName>
</protein>
<dbReference type="AlphaFoldDB" id="A0A077WU61"/>
<dbReference type="PANTHER" id="PTHR28260">
    <property type="entry name" value="SPINDLE POLE BODY COMPONENT SPC105"/>
    <property type="match status" value="1"/>
</dbReference>
<proteinExistence type="predicted"/>
<dbReference type="InterPro" id="IPR013253">
    <property type="entry name" value="Spc7_domain"/>
</dbReference>
<dbReference type="GO" id="GO:1990758">
    <property type="term" value="P:mitotic sister chromatid biorientation"/>
    <property type="evidence" value="ECO:0007669"/>
    <property type="project" value="TreeGrafter"/>
</dbReference>
<feature type="compositionally biased region" description="Basic residues" evidence="2">
    <location>
        <begin position="137"/>
        <end position="148"/>
    </location>
</feature>
<dbReference type="GO" id="GO:0000776">
    <property type="term" value="C:kinetochore"/>
    <property type="evidence" value="ECO:0007669"/>
    <property type="project" value="TreeGrafter"/>
</dbReference>
<feature type="region of interest" description="Disordered" evidence="2">
    <location>
        <begin position="172"/>
        <end position="249"/>
    </location>
</feature>
<dbReference type="SMART" id="SM00787">
    <property type="entry name" value="Spc7"/>
    <property type="match status" value="1"/>
</dbReference>
<organism evidence="4">
    <name type="scientific">Lichtheimia ramosa</name>
    <dbReference type="NCBI Taxonomy" id="688394"/>
    <lineage>
        <taxon>Eukaryota</taxon>
        <taxon>Fungi</taxon>
        <taxon>Fungi incertae sedis</taxon>
        <taxon>Mucoromycota</taxon>
        <taxon>Mucoromycotina</taxon>
        <taxon>Mucoromycetes</taxon>
        <taxon>Mucorales</taxon>
        <taxon>Lichtheimiaceae</taxon>
        <taxon>Lichtheimia</taxon>
    </lineage>
</organism>
<feature type="region of interest" description="Disordered" evidence="2">
    <location>
        <begin position="89"/>
        <end position="148"/>
    </location>
</feature>
<dbReference type="InterPro" id="IPR033338">
    <property type="entry name" value="Spc105/Spc7"/>
</dbReference>